<reference evidence="2" key="1">
    <citation type="journal article" date="2019" name="Int. J. Syst. Evol. Microbiol.">
        <title>The Global Catalogue of Microorganisms (GCM) 10K type strain sequencing project: providing services to taxonomists for standard genome sequencing and annotation.</title>
        <authorList>
            <consortium name="The Broad Institute Genomics Platform"/>
            <consortium name="The Broad Institute Genome Sequencing Center for Infectious Disease"/>
            <person name="Wu L."/>
            <person name="Ma J."/>
        </authorList>
    </citation>
    <scope>NUCLEOTIDE SEQUENCE [LARGE SCALE GENOMIC DNA]</scope>
    <source>
        <strain evidence="2">JCM 32226</strain>
    </source>
</reference>
<proteinExistence type="predicted"/>
<dbReference type="RefSeq" id="WP_345014013.1">
    <property type="nucleotide sequence ID" value="NZ_BAABFC010000020.1"/>
</dbReference>
<dbReference type="InterPro" id="IPR036182">
    <property type="entry name" value="PCuAC_sf"/>
</dbReference>
<sequence length="145" mass="15833">MGKLSLMWLLSVLCVGSVWGEIVVTDPYLALLAPEQQQVACMVLENQGDSVVRLVGARTPDGQTVQLGEGRWDDKPGRYRFRPLTRLVVPAGGQALLQPQGFWLWFADAKIRPAGEQALVLQFDDGSEVPVSLPLREVPAPAPQS</sequence>
<keyword evidence="2" id="KW-1185">Reference proteome</keyword>
<dbReference type="Proteomes" id="UP001501321">
    <property type="component" value="Unassembled WGS sequence"/>
</dbReference>
<dbReference type="InterPro" id="IPR058248">
    <property type="entry name" value="Lxx211020-like"/>
</dbReference>
<dbReference type="PANTHER" id="PTHR36302">
    <property type="entry name" value="BLR7088 PROTEIN"/>
    <property type="match status" value="1"/>
</dbReference>
<dbReference type="Pfam" id="PF04314">
    <property type="entry name" value="PCuAC"/>
    <property type="match status" value="1"/>
</dbReference>
<gene>
    <name evidence="1" type="ORF">GCM10023095_26990</name>
</gene>
<dbReference type="InterPro" id="IPR007410">
    <property type="entry name" value="LpqE-like"/>
</dbReference>
<protein>
    <submittedName>
        <fullName evidence="1">Copper chaperone PCu(A)C</fullName>
    </submittedName>
</protein>
<evidence type="ECO:0000313" key="2">
    <source>
        <dbReference type="Proteomes" id="UP001501321"/>
    </source>
</evidence>
<dbReference type="PANTHER" id="PTHR36302:SF1">
    <property type="entry name" value="COPPER CHAPERONE PCU(A)C"/>
    <property type="match status" value="1"/>
</dbReference>
<accession>A0ABP8QFI2</accession>
<name>A0ABP8QFI2_9GAMM</name>
<dbReference type="EMBL" id="BAABFC010000020">
    <property type="protein sequence ID" value="GAA4502401.1"/>
    <property type="molecule type" value="Genomic_DNA"/>
</dbReference>
<evidence type="ECO:0000313" key="1">
    <source>
        <dbReference type="EMBL" id="GAA4502401.1"/>
    </source>
</evidence>
<dbReference type="Gene3D" id="2.60.40.1890">
    <property type="entry name" value="PCu(A)C copper chaperone"/>
    <property type="match status" value="1"/>
</dbReference>
<dbReference type="SUPFAM" id="SSF110087">
    <property type="entry name" value="DR1885-like metal-binding protein"/>
    <property type="match status" value="1"/>
</dbReference>
<organism evidence="1 2">
    <name type="scientific">Pseudaeromonas paramecii</name>
    <dbReference type="NCBI Taxonomy" id="2138166"/>
    <lineage>
        <taxon>Bacteria</taxon>
        <taxon>Pseudomonadati</taxon>
        <taxon>Pseudomonadota</taxon>
        <taxon>Gammaproteobacteria</taxon>
        <taxon>Aeromonadales</taxon>
        <taxon>Aeromonadaceae</taxon>
        <taxon>Pseudaeromonas</taxon>
    </lineage>
</organism>
<comment type="caution">
    <text evidence="1">The sequence shown here is derived from an EMBL/GenBank/DDBJ whole genome shotgun (WGS) entry which is preliminary data.</text>
</comment>